<protein>
    <submittedName>
        <fullName evidence="2">Unnamed protein product</fullName>
    </submittedName>
</protein>
<dbReference type="Proteomes" id="UP001165083">
    <property type="component" value="Unassembled WGS sequence"/>
</dbReference>
<organism evidence="2 3">
    <name type="scientific">Phytophthora lilii</name>
    <dbReference type="NCBI Taxonomy" id="2077276"/>
    <lineage>
        <taxon>Eukaryota</taxon>
        <taxon>Sar</taxon>
        <taxon>Stramenopiles</taxon>
        <taxon>Oomycota</taxon>
        <taxon>Peronosporomycetes</taxon>
        <taxon>Peronosporales</taxon>
        <taxon>Peronosporaceae</taxon>
        <taxon>Phytophthora</taxon>
    </lineage>
</organism>
<accession>A0A9W7D8L4</accession>
<evidence type="ECO:0000313" key="3">
    <source>
        <dbReference type="Proteomes" id="UP001165083"/>
    </source>
</evidence>
<name>A0A9W7D8L4_9STRA</name>
<keyword evidence="3" id="KW-1185">Reference proteome</keyword>
<sequence>MAPTSTSSSSTTAATTTTEIYGTTSSQWTAASSTGSTTTNGGWLATSTATSVLYNGQAVGKWKAVRALHQSKVLNPSKSRDKPDPSPHIASGRRSPLRFIKVDDRQQLYKLFPDGTFNTDPTINVKSFVENFKKSSYQSVKEMIEDKRVLVSNDATASCGFSDPAQTSFGALNDTVYWGRNDDITLDEGFVHMGPCESGERHELPSYVHACLGKGCSSCPD</sequence>
<gene>
    <name evidence="2" type="ORF">Plil01_001747400</name>
</gene>
<dbReference type="EMBL" id="BSXW01012427">
    <property type="protein sequence ID" value="GMF64699.1"/>
    <property type="molecule type" value="Genomic_DNA"/>
</dbReference>
<comment type="caution">
    <text evidence="2">The sequence shown here is derived from an EMBL/GenBank/DDBJ whole genome shotgun (WGS) entry which is preliminary data.</text>
</comment>
<evidence type="ECO:0000256" key="1">
    <source>
        <dbReference type="SAM" id="MobiDB-lite"/>
    </source>
</evidence>
<proteinExistence type="predicted"/>
<dbReference type="OrthoDB" id="165305at2759"/>
<feature type="region of interest" description="Disordered" evidence="1">
    <location>
        <begin position="72"/>
        <end position="96"/>
    </location>
</feature>
<reference evidence="2" key="1">
    <citation type="submission" date="2023-04" db="EMBL/GenBank/DDBJ databases">
        <title>Phytophthora lilii NBRC 32176.</title>
        <authorList>
            <person name="Ichikawa N."/>
            <person name="Sato H."/>
            <person name="Tonouchi N."/>
        </authorList>
    </citation>
    <scope>NUCLEOTIDE SEQUENCE</scope>
    <source>
        <strain evidence="2">NBRC 32176</strain>
    </source>
</reference>
<evidence type="ECO:0000313" key="2">
    <source>
        <dbReference type="EMBL" id="GMF64699.1"/>
    </source>
</evidence>
<dbReference type="AlphaFoldDB" id="A0A9W7D8L4"/>